<evidence type="ECO:0000313" key="7">
    <source>
        <dbReference type="Proteomes" id="UP000614216"/>
    </source>
</evidence>
<protein>
    <submittedName>
        <fullName evidence="6">Class I SAM-dependent methyltransferase</fullName>
    </submittedName>
</protein>
<dbReference type="Gene3D" id="3.40.50.150">
    <property type="entry name" value="Vaccinia Virus protein VP39"/>
    <property type="match status" value="1"/>
</dbReference>
<dbReference type="AlphaFoldDB" id="A0A937G1J1"/>
<evidence type="ECO:0000256" key="1">
    <source>
        <dbReference type="ARBA" id="ARBA00010815"/>
    </source>
</evidence>
<dbReference type="RefSeq" id="WP_202858014.1">
    <property type="nucleotide sequence ID" value="NZ_JAEUGD010000064.1"/>
</dbReference>
<comment type="similarity">
    <text evidence="1">Belongs to the CFA/CMAS family.</text>
</comment>
<dbReference type="GO" id="GO:0008168">
    <property type="term" value="F:methyltransferase activity"/>
    <property type="evidence" value="ECO:0007669"/>
    <property type="project" value="UniProtKB-KW"/>
</dbReference>
<evidence type="ECO:0000256" key="2">
    <source>
        <dbReference type="ARBA" id="ARBA00022603"/>
    </source>
</evidence>
<evidence type="ECO:0000256" key="5">
    <source>
        <dbReference type="ARBA" id="ARBA00023098"/>
    </source>
</evidence>
<dbReference type="PANTHER" id="PTHR43667">
    <property type="entry name" value="CYCLOPROPANE-FATTY-ACYL-PHOSPHOLIPID SYNTHASE"/>
    <property type="match status" value="1"/>
</dbReference>
<evidence type="ECO:0000256" key="4">
    <source>
        <dbReference type="ARBA" id="ARBA00022691"/>
    </source>
</evidence>
<dbReference type="EMBL" id="JAEUGD010000064">
    <property type="protein sequence ID" value="MBL6448476.1"/>
    <property type="molecule type" value="Genomic_DNA"/>
</dbReference>
<dbReference type="GO" id="GO:0032259">
    <property type="term" value="P:methylation"/>
    <property type="evidence" value="ECO:0007669"/>
    <property type="project" value="UniProtKB-KW"/>
</dbReference>
<keyword evidence="5" id="KW-0443">Lipid metabolism</keyword>
<keyword evidence="3" id="KW-0808">Transferase</keyword>
<comment type="caution">
    <text evidence="6">The sequence shown here is derived from an EMBL/GenBank/DDBJ whole genome shotgun (WGS) entry which is preliminary data.</text>
</comment>
<evidence type="ECO:0000256" key="3">
    <source>
        <dbReference type="ARBA" id="ARBA00022679"/>
    </source>
</evidence>
<reference evidence="6" key="1">
    <citation type="submission" date="2021-01" db="EMBL/GenBank/DDBJ databases">
        <title>Fulvivirga kasyanovii gen. nov., sp nov., a novel member of the phylum Bacteroidetes isolated from seawater in a mussel farm.</title>
        <authorList>
            <person name="Zhao L.-H."/>
            <person name="Wang Z.-J."/>
        </authorList>
    </citation>
    <scope>NUCLEOTIDE SEQUENCE</scope>
    <source>
        <strain evidence="6">29W222</strain>
    </source>
</reference>
<accession>A0A937G1J1</accession>
<dbReference type="Pfam" id="PF02353">
    <property type="entry name" value="CMAS"/>
    <property type="match status" value="1"/>
</dbReference>
<dbReference type="SUPFAM" id="SSF53335">
    <property type="entry name" value="S-adenosyl-L-methionine-dependent methyltransferases"/>
    <property type="match status" value="1"/>
</dbReference>
<dbReference type="PANTHER" id="PTHR43667:SF1">
    <property type="entry name" value="CYCLOPROPANE-FATTY-ACYL-PHOSPHOLIPID SYNTHASE"/>
    <property type="match status" value="1"/>
</dbReference>
<evidence type="ECO:0000313" key="6">
    <source>
        <dbReference type="EMBL" id="MBL6448476.1"/>
    </source>
</evidence>
<keyword evidence="4" id="KW-0949">S-adenosyl-L-methionine</keyword>
<keyword evidence="2 6" id="KW-0489">Methyltransferase</keyword>
<dbReference type="Proteomes" id="UP000614216">
    <property type="component" value="Unassembled WGS sequence"/>
</dbReference>
<organism evidence="6 7">
    <name type="scientific">Fulvivirga marina</name>
    <dbReference type="NCBI Taxonomy" id="2494733"/>
    <lineage>
        <taxon>Bacteria</taxon>
        <taxon>Pseudomonadati</taxon>
        <taxon>Bacteroidota</taxon>
        <taxon>Cytophagia</taxon>
        <taxon>Cytophagales</taxon>
        <taxon>Fulvivirgaceae</taxon>
        <taxon>Fulvivirga</taxon>
    </lineage>
</organism>
<dbReference type="GO" id="GO:0006629">
    <property type="term" value="P:lipid metabolic process"/>
    <property type="evidence" value="ECO:0007669"/>
    <property type="project" value="UniProtKB-KW"/>
</dbReference>
<keyword evidence="7" id="KW-1185">Reference proteome</keyword>
<name>A0A937G1J1_9BACT</name>
<dbReference type="InterPro" id="IPR050723">
    <property type="entry name" value="CFA/CMAS"/>
</dbReference>
<proteinExistence type="inferred from homology"/>
<gene>
    <name evidence="6" type="ORF">JMN32_19340</name>
</gene>
<dbReference type="CDD" id="cd02440">
    <property type="entry name" value="AdoMet_MTases"/>
    <property type="match status" value="1"/>
</dbReference>
<dbReference type="InterPro" id="IPR029063">
    <property type="entry name" value="SAM-dependent_MTases_sf"/>
</dbReference>
<sequence length="329" mass="38707">MNTNQDLGTRATQINNKWPILSEKDGQVWDRKMEMDFTYTSIDKFIRISLGENAHFSNAMYNGDYTLSLEEAQIRKYEFVADQLGIERGCRVLDLGCGWGGWLRHIQQTIGARGIGVNLSDGQVQACREQGLNVFLKDNRYIKPEDFGVFDAVTAFGSFEYVSSVKDYLNGQQDEVYDDYFRHVSNLLDKGGRFYMQSMTFEKNMIPYEDIHIEAPRDSTRYLLALLFNHTQNSWVPYGHQHIIRMAEPYFKNIYYSDGRLDYVQTNKEWTKRFYRFELKKYMWLASLLPKLLVDNELRHQLAVLRVRPSQVCFEREVLGHARLVFEKR</sequence>